<dbReference type="InterPro" id="IPR050499">
    <property type="entry name" value="PEP-utilizing_PTS_enzyme"/>
</dbReference>
<dbReference type="OrthoDB" id="9765468at2"/>
<evidence type="ECO:0000256" key="3">
    <source>
        <dbReference type="ARBA" id="ARBA00004496"/>
    </source>
</evidence>
<dbReference type="PRINTS" id="PR01736">
    <property type="entry name" value="PHPHTRNFRASE"/>
</dbReference>
<dbReference type="InterPro" id="IPR015813">
    <property type="entry name" value="Pyrv/PenolPyrv_kinase-like_dom"/>
</dbReference>
<evidence type="ECO:0000313" key="17">
    <source>
        <dbReference type="Proteomes" id="UP000321567"/>
    </source>
</evidence>
<dbReference type="PANTHER" id="PTHR46244:SF6">
    <property type="entry name" value="PHOSPHOENOLPYRUVATE-PROTEIN PHOSPHOTRANSFERASE"/>
    <property type="match status" value="1"/>
</dbReference>
<dbReference type="Proteomes" id="UP000321567">
    <property type="component" value="Unassembled WGS sequence"/>
</dbReference>
<keyword evidence="9 16" id="KW-0808">Transferase</keyword>
<dbReference type="SUPFAM" id="SSF51621">
    <property type="entry name" value="Phosphoenolpyruvate/pyruvate domain"/>
    <property type="match status" value="1"/>
</dbReference>
<evidence type="ECO:0000256" key="13">
    <source>
        <dbReference type="ARBA" id="ARBA00022842"/>
    </source>
</evidence>
<dbReference type="GO" id="GO:0016301">
    <property type="term" value="F:kinase activity"/>
    <property type="evidence" value="ECO:0007669"/>
    <property type="project" value="UniProtKB-KW"/>
</dbReference>
<evidence type="ECO:0000313" key="16">
    <source>
        <dbReference type="EMBL" id="GEO80910.1"/>
    </source>
</evidence>
<dbReference type="InterPro" id="IPR029016">
    <property type="entry name" value="GAF-like_dom_sf"/>
</dbReference>
<comment type="caution">
    <text evidence="16">The sequence shown here is derived from an EMBL/GenBank/DDBJ whole genome shotgun (WGS) entry which is preliminary data.</text>
</comment>
<dbReference type="NCBIfam" id="TIGR01417">
    <property type="entry name" value="PTS_I_fam"/>
    <property type="match status" value="1"/>
</dbReference>
<evidence type="ECO:0000256" key="2">
    <source>
        <dbReference type="ARBA" id="ARBA00001946"/>
    </source>
</evidence>
<keyword evidence="14" id="KW-0175">Coiled coil</keyword>
<dbReference type="InterPro" id="IPR008731">
    <property type="entry name" value="PTS_EIN"/>
</dbReference>
<dbReference type="InterPro" id="IPR000121">
    <property type="entry name" value="PEP_util_C"/>
</dbReference>
<dbReference type="InterPro" id="IPR006318">
    <property type="entry name" value="PTS_EI-like"/>
</dbReference>
<dbReference type="GO" id="GO:0046872">
    <property type="term" value="F:metal ion binding"/>
    <property type="evidence" value="ECO:0007669"/>
    <property type="project" value="UniProtKB-KW"/>
</dbReference>
<protein>
    <recommendedName>
        <fullName evidence="5">phosphoenolpyruvate--protein phosphotransferase</fullName>
        <ecNumber evidence="5">2.7.3.9</ecNumber>
    </recommendedName>
</protein>
<dbReference type="InterPro" id="IPR008279">
    <property type="entry name" value="PEP-util_enz_mobile_dom"/>
</dbReference>
<keyword evidence="13" id="KW-0460">Magnesium</keyword>
<dbReference type="PANTHER" id="PTHR46244">
    <property type="entry name" value="PHOSPHOENOLPYRUVATE-PROTEIN PHOSPHOTRANSFERASE"/>
    <property type="match status" value="1"/>
</dbReference>
<comment type="subcellular location">
    <subcellularLocation>
        <location evidence="3">Cytoplasm</location>
    </subcellularLocation>
</comment>
<dbReference type="AlphaFoldDB" id="A0A512H693"/>
<evidence type="ECO:0000256" key="4">
    <source>
        <dbReference type="ARBA" id="ARBA00007837"/>
    </source>
</evidence>
<keyword evidence="11" id="KW-0479">Metal-binding</keyword>
<evidence type="ECO:0000256" key="6">
    <source>
        <dbReference type="ARBA" id="ARBA00022448"/>
    </source>
</evidence>
<evidence type="ECO:0000256" key="12">
    <source>
        <dbReference type="ARBA" id="ARBA00022777"/>
    </source>
</evidence>
<organism evidence="16 17">
    <name type="scientific">Pararhodospirillum oryzae</name>
    <dbReference type="NCBI Taxonomy" id="478448"/>
    <lineage>
        <taxon>Bacteria</taxon>
        <taxon>Pseudomonadati</taxon>
        <taxon>Pseudomonadota</taxon>
        <taxon>Alphaproteobacteria</taxon>
        <taxon>Rhodospirillales</taxon>
        <taxon>Rhodospirillaceae</taxon>
        <taxon>Pararhodospirillum</taxon>
    </lineage>
</organism>
<dbReference type="Gene3D" id="3.30.450.40">
    <property type="match status" value="1"/>
</dbReference>
<dbReference type="SUPFAM" id="SSF52009">
    <property type="entry name" value="Phosphohistidine domain"/>
    <property type="match status" value="1"/>
</dbReference>
<reference evidence="16 17" key="1">
    <citation type="submission" date="2019-07" db="EMBL/GenBank/DDBJ databases">
        <title>Whole genome shotgun sequence of Rhodospirillum oryzae NBRC 107573.</title>
        <authorList>
            <person name="Hosoyama A."/>
            <person name="Uohara A."/>
            <person name="Ohji S."/>
            <person name="Ichikawa N."/>
        </authorList>
    </citation>
    <scope>NUCLEOTIDE SEQUENCE [LARGE SCALE GENOMIC DNA]</scope>
    <source>
        <strain evidence="16 17">NBRC 107573</strain>
    </source>
</reference>
<dbReference type="RefSeq" id="WP_147162956.1">
    <property type="nucleotide sequence ID" value="NZ_BJZO01000020.1"/>
</dbReference>
<keyword evidence="17" id="KW-1185">Reference proteome</keyword>
<comment type="cofactor">
    <cofactor evidence="2">
        <name>Mg(2+)</name>
        <dbReference type="ChEBI" id="CHEBI:18420"/>
    </cofactor>
</comment>
<dbReference type="GO" id="GO:0008965">
    <property type="term" value="F:phosphoenolpyruvate-protein phosphotransferase activity"/>
    <property type="evidence" value="ECO:0007669"/>
    <property type="project" value="UniProtKB-EC"/>
</dbReference>
<dbReference type="Pfam" id="PF00391">
    <property type="entry name" value="PEP-utilizers"/>
    <property type="match status" value="1"/>
</dbReference>
<dbReference type="SUPFAM" id="SSF55781">
    <property type="entry name" value="GAF domain-like"/>
    <property type="match status" value="1"/>
</dbReference>
<keyword evidence="6" id="KW-0813">Transport</keyword>
<dbReference type="Gene3D" id="1.10.274.10">
    <property type="entry name" value="PtsI, HPr-binding domain"/>
    <property type="match status" value="1"/>
</dbReference>
<dbReference type="GO" id="GO:0005737">
    <property type="term" value="C:cytoplasm"/>
    <property type="evidence" value="ECO:0007669"/>
    <property type="project" value="UniProtKB-SubCell"/>
</dbReference>
<gene>
    <name evidence="16" type="ORF">ROR02_10410</name>
</gene>
<feature type="coiled-coil region" evidence="14">
    <location>
        <begin position="212"/>
        <end position="239"/>
    </location>
</feature>
<keyword evidence="7" id="KW-0963">Cytoplasm</keyword>
<feature type="domain" description="GAF" evidence="15">
    <location>
        <begin position="24"/>
        <end position="170"/>
    </location>
</feature>
<proteinExistence type="inferred from homology"/>
<evidence type="ECO:0000256" key="9">
    <source>
        <dbReference type="ARBA" id="ARBA00022679"/>
    </source>
</evidence>
<dbReference type="Pfam" id="PF02896">
    <property type="entry name" value="PEP-utilizers_C"/>
    <property type="match status" value="1"/>
</dbReference>
<comment type="similarity">
    <text evidence="4">Belongs to the PEP-utilizing enzyme family.</text>
</comment>
<dbReference type="EMBL" id="BJZO01000020">
    <property type="protein sequence ID" value="GEO80910.1"/>
    <property type="molecule type" value="Genomic_DNA"/>
</dbReference>
<accession>A0A512H693</accession>
<dbReference type="Gene3D" id="3.50.30.10">
    <property type="entry name" value="Phosphohistidine domain"/>
    <property type="match status" value="1"/>
</dbReference>
<dbReference type="InterPro" id="IPR023151">
    <property type="entry name" value="PEP_util_CS"/>
</dbReference>
<evidence type="ECO:0000256" key="14">
    <source>
        <dbReference type="SAM" id="Coils"/>
    </source>
</evidence>
<dbReference type="SMART" id="SM00065">
    <property type="entry name" value="GAF"/>
    <property type="match status" value="1"/>
</dbReference>
<keyword evidence="10" id="KW-0598">Phosphotransferase system</keyword>
<evidence type="ECO:0000256" key="10">
    <source>
        <dbReference type="ARBA" id="ARBA00022683"/>
    </source>
</evidence>
<evidence type="ECO:0000256" key="8">
    <source>
        <dbReference type="ARBA" id="ARBA00022597"/>
    </source>
</evidence>
<dbReference type="GO" id="GO:0009401">
    <property type="term" value="P:phosphoenolpyruvate-dependent sugar phosphotransferase system"/>
    <property type="evidence" value="ECO:0007669"/>
    <property type="project" value="UniProtKB-KW"/>
</dbReference>
<dbReference type="SUPFAM" id="SSF47831">
    <property type="entry name" value="Enzyme I of the PEP:sugar phosphotransferase system HPr-binding (sub)domain"/>
    <property type="match status" value="1"/>
</dbReference>
<dbReference type="Pfam" id="PF01590">
    <property type="entry name" value="GAF"/>
    <property type="match status" value="1"/>
</dbReference>
<dbReference type="EC" id="2.7.3.9" evidence="5"/>
<dbReference type="PROSITE" id="PS00742">
    <property type="entry name" value="PEP_ENZYMES_2"/>
    <property type="match status" value="1"/>
</dbReference>
<name>A0A512H693_9PROT</name>
<dbReference type="Gene3D" id="3.20.20.60">
    <property type="entry name" value="Phosphoenolpyruvate-binding domains"/>
    <property type="match status" value="1"/>
</dbReference>
<evidence type="ECO:0000256" key="11">
    <source>
        <dbReference type="ARBA" id="ARBA00022723"/>
    </source>
</evidence>
<dbReference type="InterPro" id="IPR036618">
    <property type="entry name" value="PtsI_HPr-bd_sf"/>
</dbReference>
<evidence type="ECO:0000256" key="5">
    <source>
        <dbReference type="ARBA" id="ARBA00012232"/>
    </source>
</evidence>
<dbReference type="InterPro" id="IPR040442">
    <property type="entry name" value="Pyrv_kinase-like_dom_sf"/>
</dbReference>
<evidence type="ECO:0000259" key="15">
    <source>
        <dbReference type="SMART" id="SM00065"/>
    </source>
</evidence>
<comment type="catalytic activity">
    <reaction evidence="1">
        <text>L-histidyl-[protein] + phosphoenolpyruvate = N(pros)-phospho-L-histidyl-[protein] + pyruvate</text>
        <dbReference type="Rhea" id="RHEA:23880"/>
        <dbReference type="Rhea" id="RHEA-COMP:9745"/>
        <dbReference type="Rhea" id="RHEA-COMP:9746"/>
        <dbReference type="ChEBI" id="CHEBI:15361"/>
        <dbReference type="ChEBI" id="CHEBI:29979"/>
        <dbReference type="ChEBI" id="CHEBI:58702"/>
        <dbReference type="ChEBI" id="CHEBI:64837"/>
        <dbReference type="EC" id="2.7.3.9"/>
    </reaction>
</comment>
<keyword evidence="12" id="KW-0418">Kinase</keyword>
<dbReference type="InterPro" id="IPR003018">
    <property type="entry name" value="GAF"/>
</dbReference>
<dbReference type="InterPro" id="IPR036637">
    <property type="entry name" value="Phosphohistidine_dom_sf"/>
</dbReference>
<evidence type="ECO:0000256" key="1">
    <source>
        <dbReference type="ARBA" id="ARBA00000683"/>
    </source>
</evidence>
<dbReference type="Pfam" id="PF05524">
    <property type="entry name" value="PEP-utilisers_N"/>
    <property type="match status" value="1"/>
</dbReference>
<keyword evidence="8" id="KW-0762">Sugar transport</keyword>
<sequence length="755" mass="82632">MSLRDPNARSLLGRLRDVMAGGGSPQDRLDRVTALIAKGMGTDVCSCYVLRAGEVLELFATEGLTQSAVHHTRLRVGEGLIGEIAAIAQPLRVSDAWAHPRFVYRPETGEDVYKSLMGVPLVHGGRVIGVLAVQNREGREYREIEQESLETVAMVLAELLAGAGLIPREELGPASGNAVLPLRLEGTSLNPGIGLGTAVYHQPEVHVTTLLADDPERELARLRAAMDEMREALDALLAITATAPSESRDVLRTFRMFADDTGWINRISEHIQAGLSAEAAVRKVDNDMRLRLSQVSDPYIRERLHDLEDLANRLLRHLTGERGTAAKGDLPDHVILICRTLGPAELLDYDPERLRGVILEEGSPGMHAVIVAKALDIPVIGRLPGVFQRIAPLDPVVVDGDHGQVFVRPGEDVREAVMRGIHERKRRRAEYDRLRDLPAETQDGVRVRLMINAGLMMDMENLGATGADGVGLYRTEIPFMARPSLPSVESQTSLYGKVLALAGDRPVVFRTIDVGGDKLLPYWQSQPEDNPALGWRSARITLDRPAILRQQLRALLRAASGRALDVMFPMIATVSEYRTARHALELELARERERGTPPPASIRVGTMLEVPSLLWHLPALVQEPIDFISVGSNDLFQFTFAADRGNPRVASRYDPLSPPVLSMLRHLVEVCDAAGKPLSLCGEMASRPLDALVLVALGFRTLSLAAPGMGPVKRALRSVDIGRLRPFVLGLSTLPHASVRDRLAAFARDNGFLLD</sequence>
<evidence type="ECO:0000256" key="7">
    <source>
        <dbReference type="ARBA" id="ARBA00022490"/>
    </source>
</evidence>
<keyword evidence="16" id="KW-0670">Pyruvate</keyword>